<keyword evidence="6 7" id="KW-0472">Membrane</keyword>
<feature type="transmembrane region" description="Helical" evidence="7">
    <location>
        <begin position="110"/>
        <end position="128"/>
    </location>
</feature>
<evidence type="ECO:0000256" key="1">
    <source>
        <dbReference type="ARBA" id="ARBA00004651"/>
    </source>
</evidence>
<dbReference type="PANTHER" id="PTHR43663:SF1">
    <property type="entry name" value="CHROMATE TRANSPORTER"/>
    <property type="match status" value="1"/>
</dbReference>
<dbReference type="AlphaFoldDB" id="A0A381JAM6"/>
<evidence type="ECO:0000256" key="6">
    <source>
        <dbReference type="ARBA" id="ARBA00023136"/>
    </source>
</evidence>
<comment type="subcellular location">
    <subcellularLocation>
        <location evidence="1">Cell membrane</location>
        <topology evidence="1">Multi-pass membrane protein</topology>
    </subcellularLocation>
</comment>
<dbReference type="EMBL" id="UFWZ01000001">
    <property type="protein sequence ID" value="SUY48049.1"/>
    <property type="molecule type" value="Genomic_DNA"/>
</dbReference>
<evidence type="ECO:0000256" key="7">
    <source>
        <dbReference type="SAM" id="Phobius"/>
    </source>
</evidence>
<evidence type="ECO:0000256" key="2">
    <source>
        <dbReference type="ARBA" id="ARBA00005262"/>
    </source>
</evidence>
<evidence type="ECO:0000313" key="9">
    <source>
        <dbReference type="Proteomes" id="UP000254664"/>
    </source>
</evidence>
<sequence>MLFKLYMTFFKIGVFGYGGGYAMLPLIEREIVTKNNWLTSSEFLDIIGISQMTPGPISINSATFVGYRICGFWGSVFATVGVVSFSFVLVSIATHYILKFRNSKLMKSALMGMRPALIGLIISAFISLARQSYIDYKSIIIGVTILFISLKSKLHPIVVIALAAILGVGIYGLI</sequence>
<proteinExistence type="inferred from homology"/>
<dbReference type="GO" id="GO:0015109">
    <property type="term" value="F:chromate transmembrane transporter activity"/>
    <property type="evidence" value="ECO:0007669"/>
    <property type="project" value="InterPro"/>
</dbReference>
<evidence type="ECO:0000313" key="8">
    <source>
        <dbReference type="EMBL" id="SUY48049.1"/>
    </source>
</evidence>
<evidence type="ECO:0000256" key="4">
    <source>
        <dbReference type="ARBA" id="ARBA00022692"/>
    </source>
</evidence>
<feature type="transmembrane region" description="Helical" evidence="7">
    <location>
        <begin position="157"/>
        <end position="173"/>
    </location>
</feature>
<dbReference type="Pfam" id="PF02417">
    <property type="entry name" value="Chromate_transp"/>
    <property type="match status" value="1"/>
</dbReference>
<feature type="transmembrane region" description="Helical" evidence="7">
    <location>
        <begin position="9"/>
        <end position="27"/>
    </location>
</feature>
<dbReference type="PANTHER" id="PTHR43663">
    <property type="entry name" value="CHROMATE TRANSPORT PROTEIN-RELATED"/>
    <property type="match status" value="1"/>
</dbReference>
<comment type="similarity">
    <text evidence="2">Belongs to the chromate ion transporter (CHR) (TC 2.A.51) family.</text>
</comment>
<reference evidence="8 9" key="1">
    <citation type="submission" date="2018-06" db="EMBL/GenBank/DDBJ databases">
        <authorList>
            <consortium name="Pathogen Informatics"/>
            <person name="Doyle S."/>
        </authorList>
    </citation>
    <scope>NUCLEOTIDE SEQUENCE [LARGE SCALE GENOMIC DNA]</scope>
    <source>
        <strain evidence="8 9">NCTC9836</strain>
    </source>
</reference>
<keyword evidence="4 7" id="KW-0812">Transmembrane</keyword>
<dbReference type="Proteomes" id="UP000254664">
    <property type="component" value="Unassembled WGS sequence"/>
</dbReference>
<keyword evidence="3" id="KW-1003">Cell membrane</keyword>
<gene>
    <name evidence="8" type="ORF">NCTC9836_02423</name>
</gene>
<name>A0A381JAM6_9CLOT</name>
<dbReference type="InterPro" id="IPR052518">
    <property type="entry name" value="CHR_Transporter"/>
</dbReference>
<dbReference type="InterPro" id="IPR003370">
    <property type="entry name" value="Chromate_transpt"/>
</dbReference>
<organism evidence="8 9">
    <name type="scientific">Clostridium putrefaciens</name>
    <dbReference type="NCBI Taxonomy" id="99675"/>
    <lineage>
        <taxon>Bacteria</taxon>
        <taxon>Bacillati</taxon>
        <taxon>Bacillota</taxon>
        <taxon>Clostridia</taxon>
        <taxon>Eubacteriales</taxon>
        <taxon>Clostridiaceae</taxon>
        <taxon>Clostridium</taxon>
    </lineage>
</organism>
<evidence type="ECO:0000256" key="5">
    <source>
        <dbReference type="ARBA" id="ARBA00022989"/>
    </source>
</evidence>
<feature type="transmembrane region" description="Helical" evidence="7">
    <location>
        <begin position="72"/>
        <end position="98"/>
    </location>
</feature>
<keyword evidence="5 7" id="KW-1133">Transmembrane helix</keyword>
<keyword evidence="9" id="KW-1185">Reference proteome</keyword>
<dbReference type="GO" id="GO:0005886">
    <property type="term" value="C:plasma membrane"/>
    <property type="evidence" value="ECO:0007669"/>
    <property type="project" value="UniProtKB-SubCell"/>
</dbReference>
<accession>A0A381JAM6</accession>
<protein>
    <submittedName>
        <fullName evidence="8">Chromate transporter protein</fullName>
    </submittedName>
</protein>
<evidence type="ECO:0000256" key="3">
    <source>
        <dbReference type="ARBA" id="ARBA00022475"/>
    </source>
</evidence>